<comment type="caution">
    <text evidence="15">The sequence shown here is derived from an EMBL/GenBank/DDBJ whole genome shotgun (WGS) entry which is preliminary data.</text>
</comment>
<evidence type="ECO:0000256" key="5">
    <source>
        <dbReference type="ARBA" id="ARBA00022692"/>
    </source>
</evidence>
<dbReference type="GO" id="GO:0016558">
    <property type="term" value="P:protein import into peroxisome matrix"/>
    <property type="evidence" value="ECO:0007669"/>
    <property type="project" value="UniProtKB-UniRule"/>
</dbReference>
<evidence type="ECO:0000256" key="7">
    <source>
        <dbReference type="ARBA" id="ARBA00022771"/>
    </source>
</evidence>
<evidence type="ECO:0000313" key="16">
    <source>
        <dbReference type="Proteomes" id="UP001209570"/>
    </source>
</evidence>
<proteinExistence type="inferred from homology"/>
<keyword evidence="8" id="KW-0862">Zinc</keyword>
<comment type="similarity">
    <text evidence="3 13">Belongs to the pex2/pex10/pex12 family.</text>
</comment>
<evidence type="ECO:0000256" key="12">
    <source>
        <dbReference type="ARBA" id="ARBA00023140"/>
    </source>
</evidence>
<dbReference type="PANTHER" id="PTHR12888:SF0">
    <property type="entry name" value="PEROXISOME ASSEMBLY PROTEIN 12"/>
    <property type="match status" value="1"/>
</dbReference>
<keyword evidence="5" id="KW-0812">Transmembrane</keyword>
<gene>
    <name evidence="15" type="ORF">P43SY_000054</name>
</gene>
<evidence type="ECO:0000256" key="13">
    <source>
        <dbReference type="PIRNR" id="PIRNR038074"/>
    </source>
</evidence>
<comment type="function">
    <text evidence="13">Component of a retrotranslocation channel required for peroxisome organization by mediating export of the PEX5 receptor from peroxisomes to the cytosol, thereby promoting PEX5 recycling.</text>
</comment>
<dbReference type="GO" id="GO:0006513">
    <property type="term" value="P:protein monoubiquitination"/>
    <property type="evidence" value="ECO:0007669"/>
    <property type="project" value="TreeGrafter"/>
</dbReference>
<dbReference type="CDD" id="cd16451">
    <property type="entry name" value="mRING_PEX12"/>
    <property type="match status" value="1"/>
</dbReference>
<sequence>MLFLEQTQGFRSALAGGDASPPAPSLFELHMQDRMAAGLKPALEYVAQTLCDSYPQLSTAWPLRHVDESYALLRLLIERYFLLRYDALASERFYGMKRVLLHAPTTESAAATTSPLTKAARRQSLLLAVLLPYVKAKLDHLYHGLQQTPQQQQPASERRSQDAPGARFLRRWRQLGLLARLRAAFVKTYPVAHMLYEMAFFVHQWLYLFGVSPHFSPLLRRVGAILVRVTPEDESALVQGQTAYRERVLASLKGPGALLAVRRALRRTAWAVYDHSSVLLVLGLASYKFLEWMYSDDGVATKVRLTGTDAPIPPPPLPPSAAGNAAVLLSTLDAATCPLCQRPRVNPAASVAGIVCCYPCLYRHVEAHGACPVTGMRCDVSSIVKIYDDAQA</sequence>
<evidence type="ECO:0000256" key="2">
    <source>
        <dbReference type="ARBA" id="ARBA00004906"/>
    </source>
</evidence>
<dbReference type="SUPFAM" id="SSF57850">
    <property type="entry name" value="RING/U-box"/>
    <property type="match status" value="1"/>
</dbReference>
<evidence type="ECO:0000256" key="10">
    <source>
        <dbReference type="ARBA" id="ARBA00022989"/>
    </source>
</evidence>
<dbReference type="InterPro" id="IPR017375">
    <property type="entry name" value="PEX12"/>
</dbReference>
<dbReference type="GO" id="GO:1990429">
    <property type="term" value="C:peroxisomal importomer complex"/>
    <property type="evidence" value="ECO:0007669"/>
    <property type="project" value="TreeGrafter"/>
</dbReference>
<keyword evidence="16" id="KW-1185">Reference proteome</keyword>
<evidence type="ECO:0000256" key="4">
    <source>
        <dbReference type="ARBA" id="ARBA00022448"/>
    </source>
</evidence>
<evidence type="ECO:0000313" key="15">
    <source>
        <dbReference type="EMBL" id="KAJ0394134.1"/>
    </source>
</evidence>
<evidence type="ECO:0000256" key="8">
    <source>
        <dbReference type="ARBA" id="ARBA00022833"/>
    </source>
</evidence>
<reference evidence="15" key="1">
    <citation type="submission" date="2021-12" db="EMBL/GenBank/DDBJ databases">
        <title>Prjna785345.</title>
        <authorList>
            <person name="Rujirawat T."/>
            <person name="Krajaejun T."/>
        </authorList>
    </citation>
    <scope>NUCLEOTIDE SEQUENCE</scope>
    <source>
        <strain evidence="15">Pi057C3</strain>
    </source>
</reference>
<dbReference type="PANTHER" id="PTHR12888">
    <property type="entry name" value="PEROXISOME ASSEMBLY PROTEIN 12 PEROXIN-12"/>
    <property type="match status" value="1"/>
</dbReference>
<keyword evidence="6" id="KW-0479">Metal-binding</keyword>
<name>A0AAD5LV18_PYTIN</name>
<keyword evidence="11 13" id="KW-0472">Membrane</keyword>
<keyword evidence="7" id="KW-0863">Zinc-finger</keyword>
<dbReference type="InterPro" id="IPR006845">
    <property type="entry name" value="Pex_N"/>
</dbReference>
<evidence type="ECO:0000256" key="3">
    <source>
        <dbReference type="ARBA" id="ARBA00008704"/>
    </source>
</evidence>
<keyword evidence="9" id="KW-0653">Protein transport</keyword>
<dbReference type="GO" id="GO:0008270">
    <property type="term" value="F:zinc ion binding"/>
    <property type="evidence" value="ECO:0007669"/>
    <property type="project" value="UniProtKB-KW"/>
</dbReference>
<dbReference type="EMBL" id="JAKCXM010000432">
    <property type="protein sequence ID" value="KAJ0394134.1"/>
    <property type="molecule type" value="Genomic_DNA"/>
</dbReference>
<dbReference type="PIRSF" id="PIRSF038074">
    <property type="entry name" value="Peroxisome_assembly_p12"/>
    <property type="match status" value="1"/>
</dbReference>
<evidence type="ECO:0000256" key="6">
    <source>
        <dbReference type="ARBA" id="ARBA00022723"/>
    </source>
</evidence>
<dbReference type="Proteomes" id="UP001209570">
    <property type="component" value="Unassembled WGS sequence"/>
</dbReference>
<evidence type="ECO:0000256" key="9">
    <source>
        <dbReference type="ARBA" id="ARBA00022927"/>
    </source>
</evidence>
<protein>
    <recommendedName>
        <fullName evidence="13">Peroxisome assembly protein 12</fullName>
    </recommendedName>
    <alternativeName>
        <fullName evidence="13">Peroxin-12</fullName>
    </alternativeName>
</protein>
<dbReference type="Pfam" id="PF04757">
    <property type="entry name" value="Pex2_Pex12"/>
    <property type="match status" value="1"/>
</dbReference>
<comment type="pathway">
    <text evidence="2">Protein modification; protein ubiquitination.</text>
</comment>
<keyword evidence="10" id="KW-1133">Transmembrane helix</keyword>
<dbReference type="GO" id="GO:0005778">
    <property type="term" value="C:peroxisomal membrane"/>
    <property type="evidence" value="ECO:0007669"/>
    <property type="project" value="UniProtKB-SubCell"/>
</dbReference>
<accession>A0AAD5LV18</accession>
<organism evidence="15 16">
    <name type="scientific">Pythium insidiosum</name>
    <name type="common">Pythiosis disease agent</name>
    <dbReference type="NCBI Taxonomy" id="114742"/>
    <lineage>
        <taxon>Eukaryota</taxon>
        <taxon>Sar</taxon>
        <taxon>Stramenopiles</taxon>
        <taxon>Oomycota</taxon>
        <taxon>Peronosporomycetes</taxon>
        <taxon>Pythiales</taxon>
        <taxon>Pythiaceae</taxon>
        <taxon>Pythium</taxon>
    </lineage>
</organism>
<evidence type="ECO:0000256" key="1">
    <source>
        <dbReference type="ARBA" id="ARBA00004585"/>
    </source>
</evidence>
<comment type="subcellular location">
    <subcellularLocation>
        <location evidence="1">Peroxisome membrane</location>
        <topology evidence="1">Multi-pass membrane protein</topology>
    </subcellularLocation>
</comment>
<evidence type="ECO:0000259" key="14">
    <source>
        <dbReference type="Pfam" id="PF04757"/>
    </source>
</evidence>
<evidence type="ECO:0000256" key="11">
    <source>
        <dbReference type="ARBA" id="ARBA00023136"/>
    </source>
</evidence>
<feature type="domain" description="Pex N-terminal" evidence="14">
    <location>
        <begin position="34"/>
        <end position="295"/>
    </location>
</feature>
<keyword evidence="4" id="KW-0813">Transport</keyword>
<keyword evidence="12 13" id="KW-0576">Peroxisome</keyword>
<dbReference type="AlphaFoldDB" id="A0AAD5LV18"/>
<dbReference type="GO" id="GO:0004842">
    <property type="term" value="F:ubiquitin-protein transferase activity"/>
    <property type="evidence" value="ECO:0007669"/>
    <property type="project" value="TreeGrafter"/>
</dbReference>